<comment type="subcellular location">
    <subcellularLocation>
        <location evidence="6">Cell membrane</location>
        <topology evidence="6">Multi-pass membrane protein</topology>
    </subcellularLocation>
    <subcellularLocation>
        <location evidence="1">Membrane</location>
        <topology evidence="1">Multi-pass membrane protein</topology>
    </subcellularLocation>
</comment>
<evidence type="ECO:0000256" key="6">
    <source>
        <dbReference type="RuleBase" id="RU363032"/>
    </source>
</evidence>
<feature type="transmembrane region" description="Helical" evidence="6">
    <location>
        <begin position="160"/>
        <end position="178"/>
    </location>
</feature>
<gene>
    <name evidence="8" type="ORF">WCV66_08525</name>
</gene>
<proteinExistence type="inferred from homology"/>
<dbReference type="InterPro" id="IPR052730">
    <property type="entry name" value="Sugar_ABC_transporter"/>
</dbReference>
<dbReference type="CDD" id="cd06261">
    <property type="entry name" value="TM_PBP2"/>
    <property type="match status" value="1"/>
</dbReference>
<evidence type="ECO:0000256" key="3">
    <source>
        <dbReference type="ARBA" id="ARBA00022692"/>
    </source>
</evidence>
<evidence type="ECO:0000313" key="9">
    <source>
        <dbReference type="Proteomes" id="UP001368328"/>
    </source>
</evidence>
<evidence type="ECO:0000313" key="8">
    <source>
        <dbReference type="EMBL" id="WXB90224.1"/>
    </source>
</evidence>
<keyword evidence="2 6" id="KW-0813">Transport</keyword>
<dbReference type="PROSITE" id="PS50928">
    <property type="entry name" value="ABC_TM1"/>
    <property type="match status" value="1"/>
</dbReference>
<dbReference type="PANTHER" id="PTHR43759:SF1">
    <property type="entry name" value="GLUCOSE IMPORT SYSTEM PERMEASE PROTEIN GLCT"/>
    <property type="match status" value="1"/>
</dbReference>
<dbReference type="EMBL" id="CP147403">
    <property type="protein sequence ID" value="WXB90224.1"/>
    <property type="molecule type" value="Genomic_DNA"/>
</dbReference>
<feature type="domain" description="ABC transmembrane type-1" evidence="7">
    <location>
        <begin position="96"/>
        <end position="307"/>
    </location>
</feature>
<dbReference type="RefSeq" id="WP_338788634.1">
    <property type="nucleotide sequence ID" value="NZ_CP147403.1"/>
</dbReference>
<organism evidence="8 9">
    <name type="scientific">Metabacillus rhizosphaerae</name>
    <dbReference type="NCBI Taxonomy" id="3117747"/>
    <lineage>
        <taxon>Bacteria</taxon>
        <taxon>Bacillati</taxon>
        <taxon>Bacillota</taxon>
        <taxon>Bacilli</taxon>
        <taxon>Bacillales</taxon>
        <taxon>Bacillaceae</taxon>
        <taxon>Metabacillus</taxon>
    </lineage>
</organism>
<evidence type="ECO:0000256" key="5">
    <source>
        <dbReference type="ARBA" id="ARBA00023136"/>
    </source>
</evidence>
<feature type="transmembrane region" description="Helical" evidence="6">
    <location>
        <begin position="190"/>
        <end position="207"/>
    </location>
</feature>
<evidence type="ECO:0000256" key="4">
    <source>
        <dbReference type="ARBA" id="ARBA00022989"/>
    </source>
</evidence>
<dbReference type="InterPro" id="IPR035906">
    <property type="entry name" value="MetI-like_sf"/>
</dbReference>
<keyword evidence="4 6" id="KW-1133">Transmembrane helix</keyword>
<accession>A0ABZ2MYA8</accession>
<keyword evidence="5 6" id="KW-0472">Membrane</keyword>
<evidence type="ECO:0000256" key="2">
    <source>
        <dbReference type="ARBA" id="ARBA00022448"/>
    </source>
</evidence>
<feature type="transmembrane region" description="Helical" evidence="6">
    <location>
        <begin position="134"/>
        <end position="154"/>
    </location>
</feature>
<feature type="transmembrane region" description="Helical" evidence="6">
    <location>
        <begin position="40"/>
        <end position="62"/>
    </location>
</feature>
<feature type="transmembrane region" description="Helical" evidence="6">
    <location>
        <begin position="100"/>
        <end position="122"/>
    </location>
</feature>
<keyword evidence="9" id="KW-1185">Reference proteome</keyword>
<evidence type="ECO:0000259" key="7">
    <source>
        <dbReference type="PROSITE" id="PS50928"/>
    </source>
</evidence>
<comment type="similarity">
    <text evidence="6">Belongs to the binding-protein-dependent transport system permease family.</text>
</comment>
<evidence type="ECO:0000256" key="1">
    <source>
        <dbReference type="ARBA" id="ARBA00004141"/>
    </source>
</evidence>
<protein>
    <submittedName>
        <fullName evidence="8">Sugar ABC transporter permease</fullName>
    </submittedName>
</protein>
<name>A0ABZ2MYA8_9BACI</name>
<feature type="transmembrane region" description="Helical" evidence="6">
    <location>
        <begin position="227"/>
        <end position="245"/>
    </location>
</feature>
<dbReference type="Pfam" id="PF00528">
    <property type="entry name" value="BPD_transp_1"/>
    <property type="match status" value="1"/>
</dbReference>
<sequence>MRTNAEYSKLKDSNQTNYKKEKSTSFLNLLNIKKYKTEHWMILPSIIILAIISIFPFLYLIYASYMDFMISSDQPTFNGITNWKKVLINDTFWASWGRTLIFAVVGLLLEVMIGVGIALAIYELPKGRNLVVTLWMIPIFVAPIVAGLLGRFLLNSTYGLYAWLLSLVGIDVQILGDVKTALAAVILMDVWEWTPLITMIVLAGLQSLPKEPLEAAQVDGANYMQRLIKVVFPLVSRTILVALLIRSMDILRFVDTIKITTEGGPADSTKVIGFYLMEVAFKFQDFGAAAALGLTMLFATIFLGKQFVNFMTKGDE</sequence>
<feature type="transmembrane region" description="Helical" evidence="6">
    <location>
        <begin position="286"/>
        <end position="304"/>
    </location>
</feature>
<dbReference type="Gene3D" id="1.10.3720.10">
    <property type="entry name" value="MetI-like"/>
    <property type="match status" value="1"/>
</dbReference>
<dbReference type="Proteomes" id="UP001368328">
    <property type="component" value="Chromosome"/>
</dbReference>
<dbReference type="SUPFAM" id="SSF161098">
    <property type="entry name" value="MetI-like"/>
    <property type="match status" value="1"/>
</dbReference>
<dbReference type="InterPro" id="IPR000515">
    <property type="entry name" value="MetI-like"/>
</dbReference>
<reference evidence="8 9" key="1">
    <citation type="submission" date="2024-02" db="EMBL/GenBank/DDBJ databases">
        <title>Seven novel Bacillus-like species.</title>
        <authorList>
            <person name="Liu G."/>
        </authorList>
    </citation>
    <scope>NUCLEOTIDE SEQUENCE [LARGE SCALE GENOMIC DNA]</scope>
    <source>
        <strain evidence="8 9">FJAT-53654</strain>
    </source>
</reference>
<keyword evidence="3 6" id="KW-0812">Transmembrane</keyword>
<dbReference type="PANTHER" id="PTHR43759">
    <property type="entry name" value="TREHALOSE TRANSPORT SYSTEM PERMEASE PROTEIN SUGA"/>
    <property type="match status" value="1"/>
</dbReference>